<sequence length="317" mass="35858">MPIDYSKWNDITLSDDENDGFEIVNGSSCFRLPAGHPLNNKTLSKEERQKEIQLLRCALEDKVKFEKKLASDSLSDETRKEYEERLAEANTRYDNLLNQGNSSEIAKEGTSCSVVKECTRINNEPGMFPSIAPSGKGEIKIQQLFFDTNKELLTKFCRIVKVEDSIRFLQENPRLFNIQTADILVTMALQLCNAGLEDEMKVALIQAMRIYVAVKAAAEMPIPSNISSNSTLMSYVSRFLTIADKHWRDENGCMTSSLERMCEVVRRRSNRSNSGKSENIFSSEMDFASSSQLLDEAKRISSEEEFPEQADNISAKN</sequence>
<evidence type="ECO:0008006" key="5">
    <source>
        <dbReference type="Google" id="ProtNLM"/>
    </source>
</evidence>
<name>A0A085M8H9_9BILA</name>
<dbReference type="EMBL" id="KL363216">
    <property type="protein sequence ID" value="KFD53525.1"/>
    <property type="molecule type" value="Genomic_DNA"/>
</dbReference>
<evidence type="ECO:0000256" key="1">
    <source>
        <dbReference type="SAM" id="MobiDB-lite"/>
    </source>
</evidence>
<feature type="non-terminal residue" evidence="2">
    <location>
        <position position="317"/>
    </location>
</feature>
<feature type="region of interest" description="Disordered" evidence="1">
    <location>
        <begin position="295"/>
        <end position="317"/>
    </location>
</feature>
<organism evidence="2 4">
    <name type="scientific">Trichuris suis</name>
    <name type="common">pig whipworm</name>
    <dbReference type="NCBI Taxonomy" id="68888"/>
    <lineage>
        <taxon>Eukaryota</taxon>
        <taxon>Metazoa</taxon>
        <taxon>Ecdysozoa</taxon>
        <taxon>Nematoda</taxon>
        <taxon>Enoplea</taxon>
        <taxon>Dorylaimia</taxon>
        <taxon>Trichinellida</taxon>
        <taxon>Trichuridae</taxon>
        <taxon>Trichuris</taxon>
    </lineage>
</organism>
<dbReference type="SUPFAM" id="SSF101391">
    <property type="entry name" value="Hsp90 co-chaperone CDC37"/>
    <property type="match status" value="1"/>
</dbReference>
<dbReference type="Gene3D" id="1.20.58.610">
    <property type="entry name" value="Cdc37, Hsp90 binding domain"/>
    <property type="match status" value="1"/>
</dbReference>
<evidence type="ECO:0000313" key="2">
    <source>
        <dbReference type="EMBL" id="KFD53525.1"/>
    </source>
</evidence>
<protein>
    <recommendedName>
        <fullName evidence="5">Cdc37 N-terminal domain-containing protein</fullName>
    </recommendedName>
</protein>
<dbReference type="InterPro" id="IPR038189">
    <property type="entry name" value="Cdc37_Hsp90-bd_sf"/>
</dbReference>
<dbReference type="Proteomes" id="UP000030764">
    <property type="component" value="Unassembled WGS sequence"/>
</dbReference>
<dbReference type="Proteomes" id="UP000030758">
    <property type="component" value="Unassembled WGS sequence"/>
</dbReference>
<gene>
    <name evidence="2" type="ORF">M513_05631</name>
    <name evidence="3" type="ORF">M514_05631</name>
</gene>
<reference evidence="2 4" key="1">
    <citation type="journal article" date="2014" name="Nat. Genet.">
        <title>Genome and transcriptome of the porcine whipworm Trichuris suis.</title>
        <authorList>
            <person name="Jex A.R."/>
            <person name="Nejsum P."/>
            <person name="Schwarz E.M."/>
            <person name="Hu L."/>
            <person name="Young N.D."/>
            <person name="Hall R.S."/>
            <person name="Korhonen P.K."/>
            <person name="Liao S."/>
            <person name="Thamsborg S."/>
            <person name="Xia J."/>
            <person name="Xu P."/>
            <person name="Wang S."/>
            <person name="Scheerlinck J.P."/>
            <person name="Hofmann A."/>
            <person name="Sternberg P.W."/>
            <person name="Wang J."/>
            <person name="Gasser R.B."/>
        </authorList>
    </citation>
    <scope>NUCLEOTIDE SEQUENCE [LARGE SCALE GENOMIC DNA]</scope>
    <source>
        <strain evidence="3">DCEP-RM93F</strain>
        <strain evidence="2">DCEP-RM93M</strain>
    </source>
</reference>
<evidence type="ECO:0000313" key="4">
    <source>
        <dbReference type="Proteomes" id="UP000030764"/>
    </source>
</evidence>
<accession>A0A085M8H9</accession>
<proteinExistence type="predicted"/>
<dbReference type="EMBL" id="KL367480">
    <property type="protein sequence ID" value="KFD71803.1"/>
    <property type="molecule type" value="Genomic_DNA"/>
</dbReference>
<dbReference type="OrthoDB" id="10293815at2759"/>
<keyword evidence="4" id="KW-1185">Reference proteome</keyword>
<evidence type="ECO:0000313" key="3">
    <source>
        <dbReference type="EMBL" id="KFD71803.1"/>
    </source>
</evidence>
<dbReference type="AlphaFoldDB" id="A0A085M8H9"/>